<dbReference type="PANTHER" id="PTHR43663">
    <property type="entry name" value="CHROMATE TRANSPORT PROTEIN-RELATED"/>
    <property type="match status" value="1"/>
</dbReference>
<comment type="subcellular location">
    <subcellularLocation>
        <location evidence="1">Cell membrane</location>
        <topology evidence="1">Multi-pass membrane protein</topology>
    </subcellularLocation>
</comment>
<sequence>MFWKTQLDIFIAFFRSGILGYGGGPSTIPLVHKEVVGHFKWMTDEEFADVLAIGNTLPGPIATKMAGHIGYQVGGIVGLLNAIVATVLPTVVGMIALIGVLSNYRDLSVVAGMTQAVTPVVGIMMIVMTYQFLKQSKKGIGLTQTLVLAVISAVAFELIGIHPALVIGVLLIYGLVMGGKRREEQKEMKKRNVSG</sequence>
<feature type="transmembrane region" description="Helical" evidence="7">
    <location>
        <begin position="162"/>
        <end position="179"/>
    </location>
</feature>
<comment type="caution">
    <text evidence="8">The sequence shown here is derived from an EMBL/GenBank/DDBJ whole genome shotgun (WGS) entry which is preliminary data.</text>
</comment>
<feature type="transmembrane region" description="Helical" evidence="7">
    <location>
        <begin position="107"/>
        <end position="127"/>
    </location>
</feature>
<accession>A0ABU3X9A1</accession>
<evidence type="ECO:0000313" key="8">
    <source>
        <dbReference type="EMBL" id="MDV2684450.1"/>
    </source>
</evidence>
<name>A0ABU3X9A1_9BACI</name>
<keyword evidence="3" id="KW-1003">Cell membrane</keyword>
<dbReference type="EMBL" id="JAWJBA010000002">
    <property type="protein sequence ID" value="MDV2684450.1"/>
    <property type="molecule type" value="Genomic_DNA"/>
</dbReference>
<dbReference type="InterPro" id="IPR052518">
    <property type="entry name" value="CHR_Transporter"/>
</dbReference>
<dbReference type="Proteomes" id="UP001287282">
    <property type="component" value="Unassembled WGS sequence"/>
</dbReference>
<dbReference type="Pfam" id="PF02417">
    <property type="entry name" value="Chromate_transp"/>
    <property type="match status" value="1"/>
</dbReference>
<reference evidence="8 9" key="1">
    <citation type="submission" date="2023-10" db="EMBL/GenBank/DDBJ databases">
        <title>Screening of Alkalihalobacillus lindianensis BZ-TG-R113 and Its Alleviation of Salt Stress on Rapeseed Growth.</title>
        <authorList>
            <person name="Zhao B."/>
            <person name="Guo T."/>
        </authorList>
    </citation>
    <scope>NUCLEOTIDE SEQUENCE [LARGE SCALE GENOMIC DNA]</scope>
    <source>
        <strain evidence="8 9">BZ-TG-R113</strain>
    </source>
</reference>
<proteinExistence type="inferred from homology"/>
<organism evidence="8 9">
    <name type="scientific">Alkalihalophilus lindianensis</name>
    <dbReference type="NCBI Taxonomy" id="1630542"/>
    <lineage>
        <taxon>Bacteria</taxon>
        <taxon>Bacillati</taxon>
        <taxon>Bacillota</taxon>
        <taxon>Bacilli</taxon>
        <taxon>Bacillales</taxon>
        <taxon>Bacillaceae</taxon>
        <taxon>Alkalihalophilus</taxon>
    </lineage>
</organism>
<keyword evidence="4 7" id="KW-0812">Transmembrane</keyword>
<keyword evidence="5 7" id="KW-1133">Transmembrane helix</keyword>
<evidence type="ECO:0000256" key="4">
    <source>
        <dbReference type="ARBA" id="ARBA00022692"/>
    </source>
</evidence>
<evidence type="ECO:0000256" key="5">
    <source>
        <dbReference type="ARBA" id="ARBA00022989"/>
    </source>
</evidence>
<dbReference type="PANTHER" id="PTHR43663:SF1">
    <property type="entry name" value="CHROMATE TRANSPORTER"/>
    <property type="match status" value="1"/>
</dbReference>
<evidence type="ECO:0000313" key="9">
    <source>
        <dbReference type="Proteomes" id="UP001287282"/>
    </source>
</evidence>
<protein>
    <submittedName>
        <fullName evidence="8">Chromate transporter</fullName>
    </submittedName>
</protein>
<evidence type="ECO:0000256" key="7">
    <source>
        <dbReference type="SAM" id="Phobius"/>
    </source>
</evidence>
<evidence type="ECO:0000256" key="3">
    <source>
        <dbReference type="ARBA" id="ARBA00022475"/>
    </source>
</evidence>
<gene>
    <name evidence="8" type="ORF">RYX56_08710</name>
</gene>
<keyword evidence="6 7" id="KW-0472">Membrane</keyword>
<dbReference type="RefSeq" id="WP_317121680.1">
    <property type="nucleotide sequence ID" value="NZ_JAWJBA010000002.1"/>
</dbReference>
<evidence type="ECO:0000256" key="6">
    <source>
        <dbReference type="ARBA" id="ARBA00023136"/>
    </source>
</evidence>
<evidence type="ECO:0000256" key="2">
    <source>
        <dbReference type="ARBA" id="ARBA00005262"/>
    </source>
</evidence>
<comment type="similarity">
    <text evidence="2">Belongs to the chromate ion transporter (CHR) (TC 2.A.51) family.</text>
</comment>
<keyword evidence="9" id="KW-1185">Reference proteome</keyword>
<feature type="transmembrane region" description="Helical" evidence="7">
    <location>
        <begin position="73"/>
        <end position="101"/>
    </location>
</feature>
<dbReference type="InterPro" id="IPR003370">
    <property type="entry name" value="Chromate_transpt"/>
</dbReference>
<evidence type="ECO:0000256" key="1">
    <source>
        <dbReference type="ARBA" id="ARBA00004651"/>
    </source>
</evidence>